<sequence length="453" mass="49432">MEAAMASAAEVSRVGRRIIQKIWDPEPVNNRVANEPVWCLGCSYTLDTKTYGSPPASSSATSTSPPTDTVEPPPTVYPQHSTGNNTPDTPPDSVASSFDSSLAYEDPGQDGGWPPAFLDDFESRIWMTYRNAFHPIPRSTDPKAATHLSFTMRLRTSLGEQNGGFSSDTGWGCMIRSGQSLLANAISVIRLGRDWRRSKDPDAERAILSLFADDPRAPYSLHNFVKHGAVACGKYPGEWFGPSATARCIQALANANETSLRVFSTGDLPDVYEDSFLAVAKPDGTTFTPTLILVGTRLGIDKINQVYQQALIATLQMPQSIGIAGGRPSSSHYFVGAQGQWLFYLDPHQPRPALPYHEDLGKYTAADLESCHTRRLRHLHVTNMDPSMLIGFLIRDEDDWDMWKSAVKHVQGKAIINVSSHDPATGMTTGARAGAIDEVETLSDDDNDTFLGA</sequence>
<evidence type="ECO:0000256" key="9">
    <source>
        <dbReference type="ARBA" id="ARBA00023006"/>
    </source>
</evidence>
<dbReference type="PANTHER" id="PTHR22624">
    <property type="entry name" value="CYSTEINE PROTEASE ATG4"/>
    <property type="match status" value="1"/>
</dbReference>
<dbReference type="EC" id="3.4.22.-" evidence="11"/>
<evidence type="ECO:0000256" key="1">
    <source>
        <dbReference type="ARBA" id="ARBA00004329"/>
    </source>
</evidence>
<feature type="compositionally biased region" description="Low complexity" evidence="12">
    <location>
        <begin position="53"/>
        <end position="70"/>
    </location>
</feature>
<dbReference type="GO" id="GO:0016485">
    <property type="term" value="P:protein processing"/>
    <property type="evidence" value="ECO:0007669"/>
    <property type="project" value="TreeGrafter"/>
</dbReference>
<comment type="subcellular location">
    <subcellularLocation>
        <location evidence="11">Nucleus</location>
    </subcellularLocation>
    <subcellularLocation>
        <location evidence="11">Cytoplasm</location>
    </subcellularLocation>
    <subcellularLocation>
        <location evidence="1">Preautophagosomal structure</location>
    </subcellularLocation>
</comment>
<dbReference type="OrthoDB" id="2960936at2759"/>
<keyword evidence="15" id="KW-1185">Reference proteome</keyword>
<organism evidence="14 15">
    <name type="scientific">Coniochaeta ligniaria NRRL 30616</name>
    <dbReference type="NCBI Taxonomy" id="1408157"/>
    <lineage>
        <taxon>Eukaryota</taxon>
        <taxon>Fungi</taxon>
        <taxon>Dikarya</taxon>
        <taxon>Ascomycota</taxon>
        <taxon>Pezizomycotina</taxon>
        <taxon>Sordariomycetes</taxon>
        <taxon>Sordariomycetidae</taxon>
        <taxon>Coniochaetales</taxon>
        <taxon>Coniochaetaceae</taxon>
        <taxon>Coniochaeta</taxon>
    </lineage>
</organism>
<feature type="compositionally biased region" description="Polar residues" evidence="12">
    <location>
        <begin position="78"/>
        <end position="87"/>
    </location>
</feature>
<dbReference type="GO" id="GO:0000423">
    <property type="term" value="P:mitophagy"/>
    <property type="evidence" value="ECO:0007669"/>
    <property type="project" value="TreeGrafter"/>
</dbReference>
<dbReference type="AlphaFoldDB" id="A0A1J7IGF2"/>
<evidence type="ECO:0000256" key="6">
    <source>
        <dbReference type="ARBA" id="ARBA00022801"/>
    </source>
</evidence>
<dbReference type="GO" id="GO:0000045">
    <property type="term" value="P:autophagosome assembly"/>
    <property type="evidence" value="ECO:0007669"/>
    <property type="project" value="EnsemblFungi"/>
</dbReference>
<evidence type="ECO:0000313" key="14">
    <source>
        <dbReference type="EMBL" id="OIW26783.1"/>
    </source>
</evidence>
<dbReference type="GO" id="GO:0005829">
    <property type="term" value="C:cytosol"/>
    <property type="evidence" value="ECO:0007669"/>
    <property type="project" value="EnsemblFungi"/>
</dbReference>
<dbReference type="Proteomes" id="UP000182658">
    <property type="component" value="Unassembled WGS sequence"/>
</dbReference>
<evidence type="ECO:0000256" key="8">
    <source>
        <dbReference type="ARBA" id="ARBA00022927"/>
    </source>
</evidence>
<evidence type="ECO:0000313" key="15">
    <source>
        <dbReference type="Proteomes" id="UP000182658"/>
    </source>
</evidence>
<evidence type="ECO:0000256" key="7">
    <source>
        <dbReference type="ARBA" id="ARBA00022807"/>
    </source>
</evidence>
<dbReference type="InterPro" id="IPR046792">
    <property type="entry name" value="Peptidase_C54_cat"/>
</dbReference>
<keyword evidence="6 11" id="KW-0378">Hydrolase</keyword>
<dbReference type="InParanoid" id="A0A1J7IGF2"/>
<keyword evidence="3" id="KW-0813">Transport</keyword>
<reference evidence="14 15" key="1">
    <citation type="submission" date="2016-10" db="EMBL/GenBank/DDBJ databases">
        <title>Draft genome sequence of Coniochaeta ligniaria NRRL30616, a lignocellulolytic fungus for bioabatement of inhibitors in plant biomass hydrolysates.</title>
        <authorList>
            <consortium name="DOE Joint Genome Institute"/>
            <person name="Jimenez D.J."/>
            <person name="Hector R.E."/>
            <person name="Riley R."/>
            <person name="Sun H."/>
            <person name="Grigoriev I.V."/>
            <person name="Van Elsas J.D."/>
            <person name="Nichols N.N."/>
        </authorList>
    </citation>
    <scope>NUCLEOTIDE SEQUENCE [LARGE SCALE GENOMIC DNA]</scope>
    <source>
        <strain evidence="14 15">NRRL 30616</strain>
    </source>
</reference>
<dbReference type="FunCoup" id="A0A1J7IGF2">
    <property type="interactions" value="306"/>
</dbReference>
<dbReference type="GO" id="GO:0006612">
    <property type="term" value="P:protein targeting to membrane"/>
    <property type="evidence" value="ECO:0007669"/>
    <property type="project" value="EnsemblFungi"/>
</dbReference>
<evidence type="ECO:0000256" key="3">
    <source>
        <dbReference type="ARBA" id="ARBA00022448"/>
    </source>
</evidence>
<dbReference type="GO" id="GO:0005634">
    <property type="term" value="C:nucleus"/>
    <property type="evidence" value="ECO:0007669"/>
    <property type="project" value="UniProtKB-SubCell"/>
</dbReference>
<comment type="function">
    <text evidence="11">Required for selective autophagic degradation of the nucleus (nucleophagy) as well as for mitophagy which contributes to regulate mitochondrial quantity and quality by eliminating the mitochondria to a basal level to fulfill cellular energy requirements and preventing excess ROS production.</text>
</comment>
<dbReference type="GO" id="GO:0019786">
    <property type="term" value="F:protein-phosphatidylethanolamide deconjugating activity"/>
    <property type="evidence" value="ECO:0007669"/>
    <property type="project" value="EnsemblFungi"/>
</dbReference>
<gene>
    <name evidence="14" type="ORF">CONLIGDRAFT_580315</name>
</gene>
<evidence type="ECO:0000256" key="4">
    <source>
        <dbReference type="ARBA" id="ARBA00022490"/>
    </source>
</evidence>
<dbReference type="GO" id="GO:0005739">
    <property type="term" value="C:mitochondrion"/>
    <property type="evidence" value="ECO:0007669"/>
    <property type="project" value="EnsemblFungi"/>
</dbReference>
<accession>A0A1J7IGF2</accession>
<dbReference type="InterPro" id="IPR005078">
    <property type="entry name" value="Peptidase_C54"/>
</dbReference>
<evidence type="ECO:0000259" key="13">
    <source>
        <dbReference type="Pfam" id="PF03416"/>
    </source>
</evidence>
<feature type="region of interest" description="Disordered" evidence="12">
    <location>
        <begin position="51"/>
        <end position="114"/>
    </location>
</feature>
<dbReference type="SUPFAM" id="SSF54001">
    <property type="entry name" value="Cysteine proteinases"/>
    <property type="match status" value="1"/>
</dbReference>
<dbReference type="GO" id="GO:0034727">
    <property type="term" value="P:piecemeal microautophagy of the nucleus"/>
    <property type="evidence" value="ECO:0007669"/>
    <property type="project" value="EnsemblFungi"/>
</dbReference>
<keyword evidence="4 11" id="KW-0963">Cytoplasm</keyword>
<dbReference type="GO" id="GO:0015031">
    <property type="term" value="P:protein transport"/>
    <property type="evidence" value="ECO:0007669"/>
    <property type="project" value="UniProtKB-KW"/>
</dbReference>
<dbReference type="GO" id="GO:0004197">
    <property type="term" value="F:cysteine-type endopeptidase activity"/>
    <property type="evidence" value="ECO:0007669"/>
    <property type="project" value="EnsemblFungi"/>
</dbReference>
<dbReference type="GO" id="GO:0000407">
    <property type="term" value="C:phagophore assembly site"/>
    <property type="evidence" value="ECO:0007669"/>
    <property type="project" value="UniProtKB-SubCell"/>
</dbReference>
<protein>
    <recommendedName>
        <fullName evidence="11">Cysteine protease</fullName>
        <ecNumber evidence="11">3.4.22.-</ecNumber>
    </recommendedName>
</protein>
<keyword evidence="7" id="KW-0788">Thiol protease</keyword>
<evidence type="ECO:0000256" key="12">
    <source>
        <dbReference type="SAM" id="MobiDB-lite"/>
    </source>
</evidence>
<dbReference type="GO" id="GO:0035973">
    <property type="term" value="P:aggrephagy"/>
    <property type="evidence" value="ECO:0007669"/>
    <property type="project" value="TreeGrafter"/>
</dbReference>
<dbReference type="EMBL" id="KV875100">
    <property type="protein sequence ID" value="OIW26783.1"/>
    <property type="molecule type" value="Genomic_DNA"/>
</dbReference>
<proteinExistence type="inferred from homology"/>
<dbReference type="PANTHER" id="PTHR22624:SF49">
    <property type="entry name" value="CYSTEINE PROTEASE"/>
    <property type="match status" value="1"/>
</dbReference>
<dbReference type="InterPro" id="IPR038765">
    <property type="entry name" value="Papain-like_cys_pep_sf"/>
</dbReference>
<dbReference type="STRING" id="1408157.A0A1J7IGF2"/>
<evidence type="ECO:0000256" key="11">
    <source>
        <dbReference type="RuleBase" id="RU363115"/>
    </source>
</evidence>
<evidence type="ECO:0000256" key="10">
    <source>
        <dbReference type="ARBA" id="ARBA00029362"/>
    </source>
</evidence>
<name>A0A1J7IGF2_9PEZI</name>
<comment type="catalytic activity">
    <reaction evidence="10">
        <text>[protein]-C-terminal L-amino acid-glycyl-phosphatidylethanolamide + H2O = [protein]-C-terminal L-amino acid-glycine + a 1,2-diacyl-sn-glycero-3-phosphoethanolamine</text>
        <dbReference type="Rhea" id="RHEA:67548"/>
        <dbReference type="Rhea" id="RHEA-COMP:17323"/>
        <dbReference type="Rhea" id="RHEA-COMP:17324"/>
        <dbReference type="ChEBI" id="CHEBI:15377"/>
        <dbReference type="ChEBI" id="CHEBI:64612"/>
        <dbReference type="ChEBI" id="CHEBI:172940"/>
        <dbReference type="ChEBI" id="CHEBI:172941"/>
    </reaction>
    <physiologicalReaction direction="left-to-right" evidence="10">
        <dbReference type="Rhea" id="RHEA:67549"/>
    </physiologicalReaction>
</comment>
<keyword evidence="11" id="KW-0539">Nucleus</keyword>
<keyword evidence="8" id="KW-0653">Protein transport</keyword>
<evidence type="ECO:0000256" key="5">
    <source>
        <dbReference type="ARBA" id="ARBA00022670"/>
    </source>
</evidence>
<keyword evidence="5 11" id="KW-0645">Protease</keyword>
<comment type="similarity">
    <text evidence="2 11">Belongs to the peptidase C54 family.</text>
</comment>
<feature type="domain" description="Peptidase C54 catalytic" evidence="13">
    <location>
        <begin position="116"/>
        <end position="405"/>
    </location>
</feature>
<keyword evidence="9" id="KW-0072">Autophagy</keyword>
<evidence type="ECO:0000256" key="2">
    <source>
        <dbReference type="ARBA" id="ARBA00010958"/>
    </source>
</evidence>
<dbReference type="Pfam" id="PF03416">
    <property type="entry name" value="Peptidase_C54"/>
    <property type="match status" value="1"/>
</dbReference>